<organism evidence="2 3">
    <name type="scientific">Clavibacter michiganensis subsp. insidiosus</name>
    <dbReference type="NCBI Taxonomy" id="33014"/>
    <lineage>
        <taxon>Bacteria</taxon>
        <taxon>Bacillati</taxon>
        <taxon>Actinomycetota</taxon>
        <taxon>Actinomycetes</taxon>
        <taxon>Micrococcales</taxon>
        <taxon>Microbacteriaceae</taxon>
        <taxon>Clavibacter</taxon>
    </lineage>
</organism>
<evidence type="ECO:0000313" key="3">
    <source>
        <dbReference type="Proteomes" id="UP000266634"/>
    </source>
</evidence>
<dbReference type="InterPro" id="IPR000182">
    <property type="entry name" value="GNAT_dom"/>
</dbReference>
<accession>A0A399NTH8</accession>
<evidence type="ECO:0000313" key="2">
    <source>
        <dbReference type="EMBL" id="RII97088.1"/>
    </source>
</evidence>
<dbReference type="PROSITE" id="PS51186">
    <property type="entry name" value="GNAT"/>
    <property type="match status" value="1"/>
</dbReference>
<proteinExistence type="predicted"/>
<dbReference type="AlphaFoldDB" id="A0A399NTH8"/>
<feature type="non-terminal residue" evidence="2">
    <location>
        <position position="1"/>
    </location>
</feature>
<gene>
    <name evidence="2" type="ORF">DZF93_20365</name>
</gene>
<evidence type="ECO:0000259" key="1">
    <source>
        <dbReference type="PROSITE" id="PS51186"/>
    </source>
</evidence>
<dbReference type="SUPFAM" id="SSF55729">
    <property type="entry name" value="Acyl-CoA N-acyltransferases (Nat)"/>
    <property type="match status" value="1"/>
</dbReference>
<keyword evidence="2" id="KW-0808">Transferase</keyword>
<sequence length="62" mass="6701">AVVDAARATGRARLWSTVRRWNSASVRVLEKAGFTDSGRVTPDPVDGDTVWMVCDLREPAGA</sequence>
<dbReference type="Proteomes" id="UP000266634">
    <property type="component" value="Unassembled WGS sequence"/>
</dbReference>
<name>A0A399NTH8_9MICO</name>
<protein>
    <submittedName>
        <fullName evidence="2">GNAT family N-acetyltransferase</fullName>
    </submittedName>
</protein>
<dbReference type="EMBL" id="QWEA01001692">
    <property type="protein sequence ID" value="RII97088.1"/>
    <property type="molecule type" value="Genomic_DNA"/>
</dbReference>
<dbReference type="GO" id="GO:0016747">
    <property type="term" value="F:acyltransferase activity, transferring groups other than amino-acyl groups"/>
    <property type="evidence" value="ECO:0007669"/>
    <property type="project" value="InterPro"/>
</dbReference>
<dbReference type="Gene3D" id="3.40.630.30">
    <property type="match status" value="1"/>
</dbReference>
<dbReference type="InterPro" id="IPR016181">
    <property type="entry name" value="Acyl_CoA_acyltransferase"/>
</dbReference>
<feature type="domain" description="N-acetyltransferase" evidence="1">
    <location>
        <begin position="1"/>
        <end position="57"/>
    </location>
</feature>
<reference evidence="2 3" key="1">
    <citation type="submission" date="2018-08" db="EMBL/GenBank/DDBJ databases">
        <title>Genome Sequence of Clavibacter michiganensis Subspecies type strains, and the Atypical Peach-Colored Strains Isolated from Tomato.</title>
        <authorList>
            <person name="Osdaghi E."/>
            <person name="Portier P."/>
            <person name="Briand M."/>
            <person name="Jacques M.-A."/>
        </authorList>
    </citation>
    <scope>NUCLEOTIDE SEQUENCE [LARGE SCALE GENOMIC DNA]</scope>
    <source>
        <strain evidence="2 3">CFBP 6488</strain>
    </source>
</reference>
<comment type="caution">
    <text evidence="2">The sequence shown here is derived from an EMBL/GenBank/DDBJ whole genome shotgun (WGS) entry which is preliminary data.</text>
</comment>